<keyword evidence="3" id="KW-1185">Reference proteome</keyword>
<feature type="region of interest" description="Disordered" evidence="1">
    <location>
        <begin position="210"/>
        <end position="330"/>
    </location>
</feature>
<proteinExistence type="predicted"/>
<evidence type="ECO:0000256" key="1">
    <source>
        <dbReference type="SAM" id="MobiDB-lite"/>
    </source>
</evidence>
<sequence>MKALIRREFQTSRCNEIKARTKEKQWAVAITDIADWPRIEAVAEFRLRTGHDCLAKHLHRLGVYTQPTCHLHDEEILEIVEESKVFAIRNQHLYTHTLVNSNMAEGVEKLARLVTRLEQQPGWIPAGWAYEMSLPKSFEKNGNGTYHLPGLSAISSSEIPGLPNDTQSVLGRGASSVLSTASPESAFRLARPPSVCSSLQIKGVAAVKSGYGTGSGHRRYEKRAQRPETPLTPVSLAQSSEGAPSTQTGSESFPPEQKFAPKSSEKMQQSVRPNLRMPLANETPRILNQSNSAQIRTKANAPVKAVQGTGAATKATEDDDAISSTSSEED</sequence>
<dbReference type="STRING" id="102285.A0A0R3TZ64"/>
<dbReference type="Gene3D" id="3.40.50.300">
    <property type="entry name" value="P-loop containing nucleotide triphosphate hydrolases"/>
    <property type="match status" value="1"/>
</dbReference>
<feature type="compositionally biased region" description="Acidic residues" evidence="1">
    <location>
        <begin position="317"/>
        <end position="330"/>
    </location>
</feature>
<accession>A0A0R3TZ64</accession>
<dbReference type="WBParaSite" id="HNAJ_0001316301-mRNA-1">
    <property type="protein sequence ID" value="HNAJ_0001316301-mRNA-1"/>
    <property type="gene ID" value="HNAJ_0001316301"/>
</dbReference>
<feature type="compositionally biased region" description="Polar residues" evidence="1">
    <location>
        <begin position="286"/>
        <end position="297"/>
    </location>
</feature>
<dbReference type="OrthoDB" id="3549410at2759"/>
<dbReference type="InterPro" id="IPR027417">
    <property type="entry name" value="P-loop_NTPase"/>
</dbReference>
<evidence type="ECO:0000313" key="4">
    <source>
        <dbReference type="WBParaSite" id="HNAJ_0001316301-mRNA-1"/>
    </source>
</evidence>
<dbReference type="AlphaFoldDB" id="A0A0R3TZ64"/>
<reference evidence="2 3" key="2">
    <citation type="submission" date="2018-11" db="EMBL/GenBank/DDBJ databases">
        <authorList>
            <consortium name="Pathogen Informatics"/>
        </authorList>
    </citation>
    <scope>NUCLEOTIDE SEQUENCE [LARGE SCALE GENOMIC DNA]</scope>
</reference>
<evidence type="ECO:0000313" key="2">
    <source>
        <dbReference type="EMBL" id="VDO15050.1"/>
    </source>
</evidence>
<organism evidence="4">
    <name type="scientific">Rodentolepis nana</name>
    <name type="common">Dwarf tapeworm</name>
    <name type="synonym">Hymenolepis nana</name>
    <dbReference type="NCBI Taxonomy" id="102285"/>
    <lineage>
        <taxon>Eukaryota</taxon>
        <taxon>Metazoa</taxon>
        <taxon>Spiralia</taxon>
        <taxon>Lophotrochozoa</taxon>
        <taxon>Platyhelminthes</taxon>
        <taxon>Cestoda</taxon>
        <taxon>Eucestoda</taxon>
        <taxon>Cyclophyllidea</taxon>
        <taxon>Hymenolepididae</taxon>
        <taxon>Rodentolepis</taxon>
    </lineage>
</organism>
<dbReference type="EMBL" id="UZAE01015025">
    <property type="protein sequence ID" value="VDO15050.1"/>
    <property type="molecule type" value="Genomic_DNA"/>
</dbReference>
<name>A0A0R3TZ64_RODNA</name>
<feature type="compositionally biased region" description="Polar residues" evidence="1">
    <location>
        <begin position="235"/>
        <end position="251"/>
    </location>
</feature>
<evidence type="ECO:0000313" key="3">
    <source>
        <dbReference type="Proteomes" id="UP000278807"/>
    </source>
</evidence>
<dbReference type="Proteomes" id="UP000278807">
    <property type="component" value="Unassembled WGS sequence"/>
</dbReference>
<gene>
    <name evidence="2" type="ORF">HNAJ_LOCUS13137</name>
</gene>
<reference evidence="4" key="1">
    <citation type="submission" date="2017-02" db="UniProtKB">
        <authorList>
            <consortium name="WormBaseParasite"/>
        </authorList>
    </citation>
    <scope>IDENTIFICATION</scope>
</reference>
<protein>
    <submittedName>
        <fullName evidence="4">Ras-associating domain-containing protein</fullName>
    </submittedName>
</protein>